<proteinExistence type="inferred from homology"/>
<dbReference type="InterPro" id="IPR032438">
    <property type="entry name" value="ERCC3_RAD25_C"/>
</dbReference>
<dbReference type="CDD" id="cd18789">
    <property type="entry name" value="SF2_C_XPB"/>
    <property type="match status" value="1"/>
</dbReference>
<keyword evidence="6" id="KW-0413">Isomerase</keyword>
<dbReference type="GO" id="GO:0003677">
    <property type="term" value="F:DNA binding"/>
    <property type="evidence" value="ECO:0007669"/>
    <property type="project" value="InterPro"/>
</dbReference>
<dbReference type="InterPro" id="IPR027417">
    <property type="entry name" value="P-loop_NTPase"/>
</dbReference>
<gene>
    <name evidence="12" type="ORF">EDM21_06870</name>
</gene>
<comment type="catalytic activity">
    <reaction evidence="7">
        <text>Couples ATP hydrolysis with the unwinding of duplex DNA by translocating in the 3'-5' direction.</text>
        <dbReference type="EC" id="5.6.2.4"/>
    </reaction>
</comment>
<dbReference type="Pfam" id="PF13625">
    <property type="entry name" value="Helicase_C_3"/>
    <property type="match status" value="1"/>
</dbReference>
<dbReference type="RefSeq" id="WP_157334141.1">
    <property type="nucleotide sequence ID" value="NZ_RHLK01000003.1"/>
</dbReference>
<dbReference type="GO" id="GO:0043138">
    <property type="term" value="F:3'-5' DNA helicase activity"/>
    <property type="evidence" value="ECO:0007669"/>
    <property type="project" value="UniProtKB-EC"/>
</dbReference>
<evidence type="ECO:0000313" key="12">
    <source>
        <dbReference type="EMBL" id="MVO99251.1"/>
    </source>
</evidence>
<dbReference type="PANTHER" id="PTHR11274">
    <property type="entry name" value="RAD25/XP-B DNA REPAIR HELICASE"/>
    <property type="match status" value="1"/>
</dbReference>
<dbReference type="InterPro" id="IPR014001">
    <property type="entry name" value="Helicase_ATP-bd"/>
</dbReference>
<dbReference type="PANTHER" id="PTHR11274:SF0">
    <property type="entry name" value="GENERAL TRANSCRIPTION AND DNA REPAIR FACTOR IIH HELICASE SUBUNIT XPB"/>
    <property type="match status" value="1"/>
</dbReference>
<evidence type="ECO:0000313" key="13">
    <source>
        <dbReference type="Proteomes" id="UP000490800"/>
    </source>
</evidence>
<dbReference type="Pfam" id="PF16203">
    <property type="entry name" value="ERCC3_RAD25_C"/>
    <property type="match status" value="1"/>
</dbReference>
<evidence type="ECO:0000259" key="10">
    <source>
        <dbReference type="PROSITE" id="PS51192"/>
    </source>
</evidence>
<dbReference type="AlphaFoldDB" id="A0A7X3FH37"/>
<accession>A0A7X3FH37</accession>
<dbReference type="GO" id="GO:0005524">
    <property type="term" value="F:ATP binding"/>
    <property type="evidence" value="ECO:0007669"/>
    <property type="project" value="UniProtKB-KW"/>
</dbReference>
<keyword evidence="13" id="KW-1185">Reference proteome</keyword>
<dbReference type="SUPFAM" id="SSF52540">
    <property type="entry name" value="P-loop containing nucleoside triphosphate hydrolases"/>
    <property type="match status" value="1"/>
</dbReference>
<dbReference type="Gene3D" id="3.40.50.300">
    <property type="entry name" value="P-loop containing nucleotide triphosphate hydrolases"/>
    <property type="match status" value="2"/>
</dbReference>
<dbReference type="EMBL" id="RHLK01000003">
    <property type="protein sequence ID" value="MVO99251.1"/>
    <property type="molecule type" value="Genomic_DNA"/>
</dbReference>
<dbReference type="PROSITE" id="PS51194">
    <property type="entry name" value="HELICASE_CTER"/>
    <property type="match status" value="1"/>
</dbReference>
<keyword evidence="3" id="KW-0378">Hydrolase</keyword>
<evidence type="ECO:0000256" key="6">
    <source>
        <dbReference type="ARBA" id="ARBA00023235"/>
    </source>
</evidence>
<dbReference type="SMART" id="SM00490">
    <property type="entry name" value="HELICc"/>
    <property type="match status" value="1"/>
</dbReference>
<evidence type="ECO:0000259" key="11">
    <source>
        <dbReference type="PROSITE" id="PS51194"/>
    </source>
</evidence>
<organism evidence="12 13">
    <name type="scientific">Paenibacillus lutrae</name>
    <dbReference type="NCBI Taxonomy" id="2078573"/>
    <lineage>
        <taxon>Bacteria</taxon>
        <taxon>Bacillati</taxon>
        <taxon>Bacillota</taxon>
        <taxon>Bacilli</taxon>
        <taxon>Bacillales</taxon>
        <taxon>Paenibacillaceae</taxon>
        <taxon>Paenibacillus</taxon>
    </lineage>
</organism>
<keyword evidence="5" id="KW-0067">ATP-binding</keyword>
<evidence type="ECO:0000256" key="3">
    <source>
        <dbReference type="ARBA" id="ARBA00022801"/>
    </source>
</evidence>
<sequence length="559" mass="62802">MDLRDSAPLIVQNDLTVLLETDHEDFEAVRAELAWIAELIKSPKYLHTYRITPLSLWNAAASGIASARIVHFLEEKSKYGIPRKAAEQIIETHNRYGLLRLISANGCLLLESERPELLAQIKGRQDFRRFISGSSGLSDAAETPDFLVIRPDLRGLLKQELTRLGYPVIDQAGYHSGEELPVSLSGVTLRGYQEQAVDSFRSPAGTDSGSGVLVLPCGAGKTVIGIAVMARLSCATLILTTHITSVRQWMKEIRAKTDLDESRIGEYSGAHKQVSPITIATYQILTHRREKGGEQVHMNLFNSRDWGLIIYDEVHLLPAPVFRATADIQATRRLGLTATLVREDGREADVFSLIGPKLYDMPWKKLEESGWIARVTCSEVAVGMPRESMRLYYEADKRSRFRIAGENPAKIDVVMKILQRHKDEFILIIGQYLDQLRGIAKRLNLPLITGGMPQTDRERLYQDFRAGKVKVLAVSKVANFAVDLPDASVAVQVSGSYGSRQEEAQRLGRILRPKREANRAFFYTLVSKGTTEQEYALNRRVFLLEQGYEYRMEEGNDEL</sequence>
<evidence type="ECO:0000256" key="8">
    <source>
        <dbReference type="ARBA" id="ARBA00034808"/>
    </source>
</evidence>
<dbReference type="EC" id="5.6.2.4" evidence="8"/>
<dbReference type="InterPro" id="IPR006935">
    <property type="entry name" value="Helicase/UvrB_N"/>
</dbReference>
<dbReference type="InterPro" id="IPR050615">
    <property type="entry name" value="ATP-dep_DNA_Helicase"/>
</dbReference>
<comment type="catalytic activity">
    <reaction evidence="9">
        <text>ATP + H2O = ADP + phosphate + H(+)</text>
        <dbReference type="Rhea" id="RHEA:13065"/>
        <dbReference type="ChEBI" id="CHEBI:15377"/>
        <dbReference type="ChEBI" id="CHEBI:15378"/>
        <dbReference type="ChEBI" id="CHEBI:30616"/>
        <dbReference type="ChEBI" id="CHEBI:43474"/>
        <dbReference type="ChEBI" id="CHEBI:456216"/>
        <dbReference type="EC" id="5.6.2.4"/>
    </reaction>
</comment>
<dbReference type="InterPro" id="IPR032830">
    <property type="entry name" value="XPB/Ssl2_N"/>
</dbReference>
<reference evidence="12 13" key="1">
    <citation type="journal article" date="2019" name="Microorganisms">
        <title>Paenibacillus lutrae sp. nov., A Chitinolytic Species Isolated from A River Otter in Castril Natural Park, Granada, Spain.</title>
        <authorList>
            <person name="Rodriguez M."/>
            <person name="Reina J.C."/>
            <person name="Bejar V."/>
            <person name="Llamas I."/>
        </authorList>
    </citation>
    <scope>NUCLEOTIDE SEQUENCE [LARGE SCALE GENOMIC DNA]</scope>
    <source>
        <strain evidence="12 13">N10</strain>
    </source>
</reference>
<dbReference type="Proteomes" id="UP000490800">
    <property type="component" value="Unassembled WGS sequence"/>
</dbReference>
<keyword evidence="4 12" id="KW-0347">Helicase</keyword>
<evidence type="ECO:0000256" key="4">
    <source>
        <dbReference type="ARBA" id="ARBA00022806"/>
    </source>
</evidence>
<protein>
    <recommendedName>
        <fullName evidence="8">DNA 3'-5' helicase</fullName>
        <ecNumber evidence="8">5.6.2.4</ecNumber>
    </recommendedName>
</protein>
<dbReference type="Pfam" id="PF04851">
    <property type="entry name" value="ResIII"/>
    <property type="match status" value="1"/>
</dbReference>
<name>A0A7X3FH37_9BACL</name>
<evidence type="ECO:0000256" key="7">
    <source>
        <dbReference type="ARBA" id="ARBA00034617"/>
    </source>
</evidence>
<feature type="domain" description="Helicase C-terminal" evidence="11">
    <location>
        <begin position="410"/>
        <end position="559"/>
    </location>
</feature>
<evidence type="ECO:0000256" key="5">
    <source>
        <dbReference type="ARBA" id="ARBA00022840"/>
    </source>
</evidence>
<dbReference type="SMART" id="SM00487">
    <property type="entry name" value="DEXDc"/>
    <property type="match status" value="1"/>
</dbReference>
<comment type="caution">
    <text evidence="12">The sequence shown here is derived from an EMBL/GenBank/DDBJ whole genome shotgun (WGS) entry which is preliminary data.</text>
</comment>
<keyword evidence="2" id="KW-0547">Nucleotide-binding</keyword>
<evidence type="ECO:0000256" key="9">
    <source>
        <dbReference type="ARBA" id="ARBA00048988"/>
    </source>
</evidence>
<comment type="similarity">
    <text evidence="1">Belongs to the helicase family. RAD25/XPB subfamily.</text>
</comment>
<dbReference type="InterPro" id="IPR001650">
    <property type="entry name" value="Helicase_C-like"/>
</dbReference>
<evidence type="ECO:0000256" key="2">
    <source>
        <dbReference type="ARBA" id="ARBA00022741"/>
    </source>
</evidence>
<feature type="domain" description="Helicase ATP-binding" evidence="10">
    <location>
        <begin position="202"/>
        <end position="358"/>
    </location>
</feature>
<evidence type="ECO:0000256" key="1">
    <source>
        <dbReference type="ARBA" id="ARBA00006637"/>
    </source>
</evidence>
<dbReference type="PROSITE" id="PS51192">
    <property type="entry name" value="HELICASE_ATP_BIND_1"/>
    <property type="match status" value="1"/>
</dbReference>
<dbReference type="GO" id="GO:0016787">
    <property type="term" value="F:hydrolase activity"/>
    <property type="evidence" value="ECO:0007669"/>
    <property type="project" value="UniProtKB-KW"/>
</dbReference>
<dbReference type="OrthoDB" id="9802848at2"/>
<dbReference type="NCBIfam" id="NF045503">
    <property type="entry name" value="repair_heli_XPB"/>
    <property type="match status" value="1"/>
</dbReference>